<dbReference type="InterPro" id="IPR011991">
    <property type="entry name" value="ArsR-like_HTH"/>
</dbReference>
<dbReference type="Proteomes" id="UP000440125">
    <property type="component" value="Unassembled WGS sequence"/>
</dbReference>
<comment type="caution">
    <text evidence="3">The sequence shown here is derived from an EMBL/GenBank/DDBJ whole genome shotgun (WGS) entry which is preliminary data.</text>
</comment>
<keyword evidence="1" id="KW-0812">Transmembrane</keyword>
<protein>
    <submittedName>
        <fullName evidence="3">Helix-turn-helix domain-containing protein</fullName>
    </submittedName>
</protein>
<evidence type="ECO:0000313" key="3">
    <source>
        <dbReference type="EMBL" id="MUM65768.1"/>
    </source>
</evidence>
<dbReference type="OrthoDB" id="46229at2157"/>
<keyword evidence="1" id="KW-0472">Membrane</keyword>
<organism evidence="3 4">
    <name type="scientific">Acidianus infernus</name>
    <dbReference type="NCBI Taxonomy" id="12915"/>
    <lineage>
        <taxon>Archaea</taxon>
        <taxon>Thermoproteota</taxon>
        <taxon>Thermoprotei</taxon>
        <taxon>Sulfolobales</taxon>
        <taxon>Sulfolobaceae</taxon>
        <taxon>Acidianus</taxon>
    </lineage>
</organism>
<dbReference type="AlphaFoldDB" id="A0A6A9QPD9"/>
<evidence type="ECO:0000313" key="4">
    <source>
        <dbReference type="Proteomes" id="UP000440125"/>
    </source>
</evidence>
<name>A0A6A9QPD9_ACIIN</name>
<evidence type="ECO:0000259" key="2">
    <source>
        <dbReference type="Pfam" id="PF09339"/>
    </source>
</evidence>
<dbReference type="GO" id="GO:0003677">
    <property type="term" value="F:DNA binding"/>
    <property type="evidence" value="ECO:0007669"/>
    <property type="project" value="InterPro"/>
</dbReference>
<evidence type="ECO:0000256" key="1">
    <source>
        <dbReference type="SAM" id="Phobius"/>
    </source>
</evidence>
<gene>
    <name evidence="3" type="ORF">D1867_11060</name>
</gene>
<dbReference type="EMBL" id="WFIY01000004">
    <property type="protein sequence ID" value="MUM65768.1"/>
    <property type="molecule type" value="Genomic_DNA"/>
</dbReference>
<accession>A0A6A9QPD9</accession>
<keyword evidence="4" id="KW-1185">Reference proteome</keyword>
<dbReference type="InterPro" id="IPR036390">
    <property type="entry name" value="WH_DNA-bd_sf"/>
</dbReference>
<sequence>MLRLPALLLLFLSALLLPLFHSSTGVINVYYNGTVTAYLYNVSSINLIGTNVTCIKVEGAKYIVQGNTLIIQGKSAIITYRTTLPKGVIETEQPENLTVNILIPAGSSITYLYPQPSSFTVVGSLYNITFENTSKVTVLYTYYSQTNLRTSSFFSPEFFILLIVLSDSSLLFFFLYYIRRNKRTKEEEEIQIGLDERDKVVLDAIKKSGGTSTLSELVKQTNLPKTTVYRRLKRLITIGYVEEVREKGKVRYVLKKDYVEK</sequence>
<dbReference type="InterPro" id="IPR036388">
    <property type="entry name" value="WH-like_DNA-bd_sf"/>
</dbReference>
<dbReference type="Pfam" id="PF09339">
    <property type="entry name" value="HTH_IclR"/>
    <property type="match status" value="1"/>
</dbReference>
<dbReference type="GO" id="GO:0006355">
    <property type="term" value="P:regulation of DNA-templated transcription"/>
    <property type="evidence" value="ECO:0007669"/>
    <property type="project" value="InterPro"/>
</dbReference>
<dbReference type="CDD" id="cd00090">
    <property type="entry name" value="HTH_ARSR"/>
    <property type="match status" value="1"/>
</dbReference>
<dbReference type="SUPFAM" id="SSF46785">
    <property type="entry name" value="Winged helix' DNA-binding domain"/>
    <property type="match status" value="1"/>
</dbReference>
<feature type="transmembrane region" description="Helical" evidence="1">
    <location>
        <begin position="158"/>
        <end position="178"/>
    </location>
</feature>
<feature type="domain" description="HTH iclR-type" evidence="2">
    <location>
        <begin position="201"/>
        <end position="243"/>
    </location>
</feature>
<dbReference type="InterPro" id="IPR005471">
    <property type="entry name" value="Tscrpt_reg_IclR_N"/>
</dbReference>
<reference evidence="3 4" key="1">
    <citation type="submission" date="2019-10" db="EMBL/GenBank/DDBJ databases">
        <title>Genome Sequences from Six Type Strain Members of the Archaeal Family Sulfolobaceae: Acidianus ambivalens, Acidianus infernus, Metallosphaera prunae, Stygiolobus azoricus, Sulfolobus metallicus, and Sulfurisphaera ohwakuensis.</title>
        <authorList>
            <person name="Counts J.A."/>
            <person name="Kelly R.M."/>
        </authorList>
    </citation>
    <scope>NUCLEOTIDE SEQUENCE [LARGE SCALE GENOMIC DNA]</scope>
    <source>
        <strain evidence="3 4">DSM 3191</strain>
    </source>
</reference>
<keyword evidence="1" id="KW-1133">Transmembrane helix</keyword>
<proteinExistence type="predicted"/>
<dbReference type="RefSeq" id="WP_155864185.1">
    <property type="nucleotide sequence ID" value="NZ_WFIY01000004.1"/>
</dbReference>
<dbReference type="Gene3D" id="1.10.10.10">
    <property type="entry name" value="Winged helix-like DNA-binding domain superfamily/Winged helix DNA-binding domain"/>
    <property type="match status" value="1"/>
</dbReference>